<dbReference type="Pfam" id="PF18317">
    <property type="entry name" value="SDH_C"/>
    <property type="match status" value="1"/>
</dbReference>
<dbReference type="CDD" id="cd00502">
    <property type="entry name" value="DHQase_I"/>
    <property type="match status" value="1"/>
</dbReference>
<evidence type="ECO:0000313" key="4">
    <source>
        <dbReference type="Proteomes" id="UP000237347"/>
    </source>
</evidence>
<dbReference type="SUPFAM" id="SSF51569">
    <property type="entry name" value="Aldolase"/>
    <property type="match status" value="2"/>
</dbReference>
<dbReference type="EMBL" id="PKMF04000087">
    <property type="protein sequence ID" value="KAK7851477.1"/>
    <property type="molecule type" value="Genomic_DNA"/>
</dbReference>
<dbReference type="SUPFAM" id="SSF51735">
    <property type="entry name" value="NAD(P)-binding Rossmann-fold domains"/>
    <property type="match status" value="2"/>
</dbReference>
<accession>A0AAW0LIM9</accession>
<dbReference type="Gene3D" id="3.40.50.720">
    <property type="entry name" value="NAD(P)-binding Rossmann-like Domain"/>
    <property type="match status" value="1"/>
</dbReference>
<dbReference type="InterPro" id="IPR013785">
    <property type="entry name" value="Aldolase_TIM"/>
</dbReference>
<dbReference type="GO" id="GO:0019632">
    <property type="term" value="P:shikimate metabolic process"/>
    <property type="evidence" value="ECO:0007669"/>
    <property type="project" value="TreeGrafter"/>
</dbReference>
<dbReference type="PANTHER" id="PTHR21089">
    <property type="entry name" value="SHIKIMATE DEHYDROGENASE"/>
    <property type="match status" value="1"/>
</dbReference>
<evidence type="ECO:0000259" key="2">
    <source>
        <dbReference type="Pfam" id="PF18317"/>
    </source>
</evidence>
<dbReference type="InterPro" id="IPR013708">
    <property type="entry name" value="Shikimate_DH-bd_N"/>
</dbReference>
<dbReference type="Gene3D" id="3.20.20.70">
    <property type="entry name" value="Aldolase class I"/>
    <property type="match status" value="2"/>
</dbReference>
<name>A0AAW0LIM9_QUESU</name>
<dbReference type="SUPFAM" id="SSF53223">
    <property type="entry name" value="Aminoacid dehydrogenase-like, N-terminal domain"/>
    <property type="match status" value="2"/>
</dbReference>
<protein>
    <submittedName>
        <fullName evidence="3">Bifunctional 3-dehydroquinate dehydratase/shikimate dehydrogenase</fullName>
    </submittedName>
</protein>
<dbReference type="FunFam" id="3.40.50.720:FF:000172">
    <property type="entry name" value="Bifunctional 3-dehydroquinate dehydratase/shikimate dehydrogenase, chloroplastic"/>
    <property type="match status" value="1"/>
</dbReference>
<evidence type="ECO:0000313" key="3">
    <source>
        <dbReference type="EMBL" id="KAK7851477.1"/>
    </source>
</evidence>
<feature type="domain" description="Shikimate dehydrogenase substrate binding N-terminal" evidence="1">
    <location>
        <begin position="273"/>
        <end position="355"/>
    </location>
</feature>
<proteinExistence type="predicted"/>
<dbReference type="FunFam" id="3.20.20.70:FF:000142">
    <property type="entry name" value="bifunctional 3-dehydroquinate dehydratase/shikimate dehydrogenase, chloroplastic"/>
    <property type="match status" value="1"/>
</dbReference>
<dbReference type="Pfam" id="PF01487">
    <property type="entry name" value="DHquinase_I"/>
    <property type="match status" value="1"/>
</dbReference>
<dbReference type="InterPro" id="IPR036291">
    <property type="entry name" value="NAD(P)-bd_dom_sf"/>
</dbReference>
<comment type="caution">
    <text evidence="3">The sequence shown here is derived from an EMBL/GenBank/DDBJ whole genome shotgun (WGS) entry which is preliminary data.</text>
</comment>
<dbReference type="GO" id="GO:0009423">
    <property type="term" value="P:chorismate biosynthetic process"/>
    <property type="evidence" value="ECO:0007669"/>
    <property type="project" value="TreeGrafter"/>
</dbReference>
<dbReference type="InterPro" id="IPR046346">
    <property type="entry name" value="Aminoacid_DH-like_N_sf"/>
</dbReference>
<reference evidence="3 4" key="1">
    <citation type="journal article" date="2018" name="Sci. Data">
        <title>The draft genome sequence of cork oak.</title>
        <authorList>
            <person name="Ramos A.M."/>
            <person name="Usie A."/>
            <person name="Barbosa P."/>
            <person name="Barros P.M."/>
            <person name="Capote T."/>
            <person name="Chaves I."/>
            <person name="Simoes F."/>
            <person name="Abreu I."/>
            <person name="Carrasquinho I."/>
            <person name="Faro C."/>
            <person name="Guimaraes J.B."/>
            <person name="Mendonca D."/>
            <person name="Nobrega F."/>
            <person name="Rodrigues L."/>
            <person name="Saibo N.J.M."/>
            <person name="Varela M.C."/>
            <person name="Egas C."/>
            <person name="Matos J."/>
            <person name="Miguel C.M."/>
            <person name="Oliveira M.M."/>
            <person name="Ricardo C.P."/>
            <person name="Goncalves S."/>
        </authorList>
    </citation>
    <scope>NUCLEOTIDE SEQUENCE [LARGE SCALE GENOMIC DNA]</scope>
    <source>
        <strain evidence="4">cv. HL8</strain>
    </source>
</reference>
<feature type="domain" description="Shikimate dehydrogenase substrate binding N-terminal" evidence="1">
    <location>
        <begin position="431"/>
        <end position="460"/>
    </location>
</feature>
<dbReference type="CDD" id="cd01065">
    <property type="entry name" value="NAD_bind_Shikimate_DH"/>
    <property type="match status" value="1"/>
</dbReference>
<dbReference type="InterPro" id="IPR041121">
    <property type="entry name" value="SDH_C"/>
</dbReference>
<organism evidence="3 4">
    <name type="scientific">Quercus suber</name>
    <name type="common">Cork oak</name>
    <dbReference type="NCBI Taxonomy" id="58331"/>
    <lineage>
        <taxon>Eukaryota</taxon>
        <taxon>Viridiplantae</taxon>
        <taxon>Streptophyta</taxon>
        <taxon>Embryophyta</taxon>
        <taxon>Tracheophyta</taxon>
        <taxon>Spermatophyta</taxon>
        <taxon>Magnoliopsida</taxon>
        <taxon>eudicotyledons</taxon>
        <taxon>Gunneridae</taxon>
        <taxon>Pentapetalae</taxon>
        <taxon>rosids</taxon>
        <taxon>fabids</taxon>
        <taxon>Fagales</taxon>
        <taxon>Fagaceae</taxon>
        <taxon>Quercus</taxon>
    </lineage>
</organism>
<dbReference type="InterPro" id="IPR001381">
    <property type="entry name" value="DHquinase_I"/>
</dbReference>
<dbReference type="GO" id="GO:0003855">
    <property type="term" value="F:3-dehydroquinate dehydratase activity"/>
    <property type="evidence" value="ECO:0007669"/>
    <property type="project" value="InterPro"/>
</dbReference>
<dbReference type="AlphaFoldDB" id="A0AAW0LIM9"/>
<dbReference type="Gene3D" id="3.40.50.10860">
    <property type="entry name" value="Leucine Dehydrogenase, chain A, domain 1"/>
    <property type="match status" value="2"/>
</dbReference>
<dbReference type="PANTHER" id="PTHR21089:SF10">
    <property type="entry name" value="BIFUNCTIONAL 3-DEHYDROQUINATE DEHYDRATASE_SHIKIMATE DEHYDROGENASE, CHLOROPLASTIC-LIKE ISOFORM X1"/>
    <property type="match status" value="1"/>
</dbReference>
<dbReference type="Pfam" id="PF08501">
    <property type="entry name" value="Shikimate_dh_N"/>
    <property type="match status" value="2"/>
</dbReference>
<dbReference type="GO" id="GO:0004764">
    <property type="term" value="F:shikimate 3-dehydrogenase (NADP+) activity"/>
    <property type="evidence" value="ECO:0007669"/>
    <property type="project" value="InterPro"/>
</dbReference>
<gene>
    <name evidence="3" type="ORF">CFP56_041912</name>
</gene>
<evidence type="ECO:0000259" key="1">
    <source>
        <dbReference type="Pfam" id="PF08501"/>
    </source>
</evidence>
<keyword evidence="4" id="KW-1185">Reference proteome</keyword>
<sequence>MGSVGMMDSKTTLVCAPLMAETVEQIMTDMYKAKVQGADLVEIRLDYIKNFQPRQDLETILKKKPLPVLIVYRLDYIKNFQPRQDLETILKKKPLPVLIVYRPKWEGGQYEGDEHTRLETLHTAKELGADYIDFEFKVASNLMEQLKMNCHSGSKVIVSCYVNGVTPLEEDLNHLVTSMQSTGADIIKLVINATNITEISRIFHLLSHCQVPLIAYSIGERGLISQILCPKLGGFLVYGSMEGNSVPGLPTLENLRQAYKVEDIDEDTKVFGLISKPVGHSKGPLLHNPTFRRVKYNAIYVPMFVDDLKDFFSVYSSPEFDFAGFSVGFPYKEAVVEFCDEVHPLAKAIGAVNTIVRRPSDGKWVGYNTDLEASITAIEDALKHRGCTNGETSFDSPLAGKQFVLAGAGGAGRALAFGAKSRGARVVILCVVGFPYKEAVVEFCDEVHPLAKAIGAVNTIVRRPSDGKWVGYNTDLEASITAIEDALKHRGCTNGETSFDSPLAGKQFVLAGAGGAGRALAFGAKSRGARVVIFDIDFERAKTLAHEVSGEARPFEEVFNFHPEKGAILANATPLGMHPNSDRIPVAEVTLQDYQLVFDSVYTPRKTRLLKDAEAAGAIIVSGVEMFLRQAIGQFNLFTGKEAPEEFMRDIILAKF</sequence>
<dbReference type="InterPro" id="IPR022893">
    <property type="entry name" value="Shikimate_DH_fam"/>
</dbReference>
<feature type="domain" description="SDH C-terminal" evidence="2">
    <location>
        <begin position="623"/>
        <end position="651"/>
    </location>
</feature>
<dbReference type="Proteomes" id="UP000237347">
    <property type="component" value="Unassembled WGS sequence"/>
</dbReference>